<feature type="region of interest" description="Disordered" evidence="4">
    <location>
        <begin position="428"/>
        <end position="466"/>
    </location>
</feature>
<dbReference type="SUPFAM" id="SSF53335">
    <property type="entry name" value="S-adenosyl-L-methionine-dependent methyltransferases"/>
    <property type="match status" value="1"/>
</dbReference>
<evidence type="ECO:0000256" key="1">
    <source>
        <dbReference type="ARBA" id="ARBA00022603"/>
    </source>
</evidence>
<keyword evidence="2" id="KW-0808">Transferase</keyword>
<keyword evidence="3" id="KW-0949">S-adenosyl-L-methionine</keyword>
<evidence type="ECO:0000256" key="2">
    <source>
        <dbReference type="ARBA" id="ARBA00022679"/>
    </source>
</evidence>
<dbReference type="GO" id="GO:0044550">
    <property type="term" value="P:secondary metabolite biosynthetic process"/>
    <property type="evidence" value="ECO:0007669"/>
    <property type="project" value="UniProtKB-ARBA"/>
</dbReference>
<feature type="domain" description="O-methyltransferase C-terminal" evidence="5">
    <location>
        <begin position="276"/>
        <end position="419"/>
    </location>
</feature>
<dbReference type="PROSITE" id="PS51683">
    <property type="entry name" value="SAM_OMT_II"/>
    <property type="match status" value="1"/>
</dbReference>
<comment type="caution">
    <text evidence="6">The sequence shown here is derived from an EMBL/GenBank/DDBJ whole genome shotgun (WGS) entry which is preliminary data.</text>
</comment>
<dbReference type="GeneID" id="54330466"/>
<sequence>MMQKSIKLSDLMSLEGHIKLLLALLHVHFTSSVPNSTMDSLEPKALRALVSKFSNAVEEHIASMEQNHPISLCILAEARNILQTLTSPEQMQKHYFLDVRDKDCLLAELKTDTVKMMVFPALRTFLKLNILDLIPAEGSLSLSELSRASGAQESLLGIFTNVVDCNYFSANQMHRQNRPHSRYDVVFKSLVPFDEYLAERGQLEHAQEPDDIAYNPYTWRHGQDGTKLWDVMAQKPAELQIFQAALPAFDMFVPVVGHFDFGLLQCAEPDDRERMELVDVGGGQGSCLKQILHHYPKLTASKCVLQDTKENIDAAKENSELPSGLNLMEHNFWKEQPIRGAKGYLMRYILHNYQDGACICILSHLAKAMEIDSRLLICETILPNCVREADFGAVALDMYMLCCGGKERTTEGFESLLEQVDLEWVKVSTPTPSSSPAPPRKPTTRKATATLPCSPSPEGLRPLPMNDGKIDAAAVRKVGIRKSGKRAPCLKCRKNKITCGSTNICDFWDYFKLPEESEEEDNNTKEDNSN</sequence>
<dbReference type="InterPro" id="IPR029063">
    <property type="entry name" value="SAM-dependent_MTases_sf"/>
</dbReference>
<dbReference type="PANTHER" id="PTHR43712:SF4">
    <property type="entry name" value="O-METHYLTRANSFERASE DOMAIN-CONTAINING PROTEIN"/>
    <property type="match status" value="1"/>
</dbReference>
<dbReference type="AlphaFoldDB" id="A0A5M9MV20"/>
<dbReference type="RefSeq" id="XP_033425698.1">
    <property type="nucleotide sequence ID" value="XM_033572383.1"/>
</dbReference>
<dbReference type="OrthoDB" id="1535081at2759"/>
<evidence type="ECO:0000313" key="7">
    <source>
        <dbReference type="Proteomes" id="UP000324241"/>
    </source>
</evidence>
<dbReference type="GO" id="GO:0032259">
    <property type="term" value="P:methylation"/>
    <property type="evidence" value="ECO:0007669"/>
    <property type="project" value="UniProtKB-KW"/>
</dbReference>
<reference evidence="6 7" key="1">
    <citation type="submission" date="2019-08" db="EMBL/GenBank/DDBJ databases">
        <title>The genome sequence of a newly discovered highly antifungal drug resistant Aspergillus species, Aspergillus tanneri NIH 1004.</title>
        <authorList>
            <person name="Mounaud S."/>
            <person name="Singh I."/>
            <person name="Joardar V."/>
            <person name="Pakala S."/>
            <person name="Pakala S."/>
            <person name="Venepally P."/>
            <person name="Chung J.K."/>
            <person name="Losada L."/>
            <person name="Nierman W.C."/>
        </authorList>
    </citation>
    <scope>NUCLEOTIDE SEQUENCE [LARGE SCALE GENOMIC DNA]</scope>
    <source>
        <strain evidence="6 7">NIH1004</strain>
    </source>
</reference>
<dbReference type="PANTHER" id="PTHR43712">
    <property type="entry name" value="PUTATIVE (AFU_ORTHOLOGUE AFUA_4G14580)-RELATED"/>
    <property type="match status" value="1"/>
</dbReference>
<dbReference type="GO" id="GO:0008171">
    <property type="term" value="F:O-methyltransferase activity"/>
    <property type="evidence" value="ECO:0007669"/>
    <property type="project" value="InterPro"/>
</dbReference>
<proteinExistence type="predicted"/>
<dbReference type="EMBL" id="QUQM01000007">
    <property type="protein sequence ID" value="KAA8646337.1"/>
    <property type="molecule type" value="Genomic_DNA"/>
</dbReference>
<organism evidence="6 7">
    <name type="scientific">Aspergillus tanneri</name>
    <dbReference type="NCBI Taxonomy" id="1220188"/>
    <lineage>
        <taxon>Eukaryota</taxon>
        <taxon>Fungi</taxon>
        <taxon>Dikarya</taxon>
        <taxon>Ascomycota</taxon>
        <taxon>Pezizomycotina</taxon>
        <taxon>Eurotiomycetes</taxon>
        <taxon>Eurotiomycetidae</taxon>
        <taxon>Eurotiales</taxon>
        <taxon>Aspergillaceae</taxon>
        <taxon>Aspergillus</taxon>
        <taxon>Aspergillus subgen. Circumdati</taxon>
    </lineage>
</organism>
<dbReference type="Pfam" id="PF00891">
    <property type="entry name" value="Methyltransf_2"/>
    <property type="match status" value="1"/>
</dbReference>
<accession>A0A5M9MV20</accession>
<dbReference type="Gene3D" id="3.40.50.150">
    <property type="entry name" value="Vaccinia Virus protein VP39"/>
    <property type="match status" value="1"/>
</dbReference>
<evidence type="ECO:0000313" key="6">
    <source>
        <dbReference type="EMBL" id="KAA8646337.1"/>
    </source>
</evidence>
<evidence type="ECO:0000256" key="4">
    <source>
        <dbReference type="SAM" id="MobiDB-lite"/>
    </source>
</evidence>
<evidence type="ECO:0000259" key="5">
    <source>
        <dbReference type="Pfam" id="PF00891"/>
    </source>
</evidence>
<name>A0A5M9MV20_9EURO</name>
<evidence type="ECO:0000256" key="3">
    <source>
        <dbReference type="ARBA" id="ARBA00022691"/>
    </source>
</evidence>
<gene>
    <name evidence="6" type="ORF">ATNIH1004_007764</name>
</gene>
<protein>
    <recommendedName>
        <fullName evidence="5">O-methyltransferase C-terminal domain-containing protein</fullName>
    </recommendedName>
</protein>
<dbReference type="InterPro" id="IPR001077">
    <property type="entry name" value="COMT_C"/>
</dbReference>
<dbReference type="InterPro" id="IPR016461">
    <property type="entry name" value="COMT-like"/>
</dbReference>
<keyword evidence="1" id="KW-0489">Methyltransferase</keyword>
<dbReference type="Proteomes" id="UP000324241">
    <property type="component" value="Unassembled WGS sequence"/>
</dbReference>
<dbReference type="VEuPathDB" id="FungiDB:EYZ11_009903"/>